<keyword evidence="2" id="KW-0479">Metal-binding</keyword>
<keyword evidence="10" id="KW-1185">Reference proteome</keyword>
<dbReference type="PROSITE" id="PS50090">
    <property type="entry name" value="MYB_LIKE"/>
    <property type="match status" value="1"/>
</dbReference>
<dbReference type="InterPro" id="IPR011108">
    <property type="entry name" value="RMMBL"/>
</dbReference>
<feature type="compositionally biased region" description="Basic and acidic residues" evidence="7">
    <location>
        <begin position="686"/>
        <end position="729"/>
    </location>
</feature>
<dbReference type="Gene3D" id="3.60.15.10">
    <property type="entry name" value="Ribonuclease Z/Hydroxyacylglutathione hydrolase-like"/>
    <property type="match status" value="1"/>
</dbReference>
<dbReference type="PANTHER" id="PTHR43694:SF1">
    <property type="entry name" value="RIBONUCLEASE J"/>
    <property type="match status" value="1"/>
</dbReference>
<evidence type="ECO:0000256" key="4">
    <source>
        <dbReference type="ARBA" id="ARBA00022833"/>
    </source>
</evidence>
<dbReference type="Gene3D" id="3.10.20.580">
    <property type="match status" value="1"/>
</dbReference>
<dbReference type="InterPro" id="IPR036866">
    <property type="entry name" value="RibonucZ/Hydroxyglut_hydro"/>
</dbReference>
<dbReference type="AlphaFoldDB" id="A0A5N6RNL2"/>
<evidence type="ECO:0000313" key="10">
    <source>
        <dbReference type="Proteomes" id="UP000327013"/>
    </source>
</evidence>
<dbReference type="SMART" id="SM00717">
    <property type="entry name" value="SANT"/>
    <property type="match status" value="1"/>
</dbReference>
<reference evidence="9 10" key="1">
    <citation type="submission" date="2019-06" db="EMBL/GenBank/DDBJ databases">
        <title>A chromosomal-level reference genome of Carpinus fangiana (Coryloideae, Betulaceae).</title>
        <authorList>
            <person name="Yang X."/>
            <person name="Wang Z."/>
            <person name="Zhang L."/>
            <person name="Hao G."/>
            <person name="Liu J."/>
            <person name="Yang Y."/>
        </authorList>
    </citation>
    <scope>NUCLEOTIDE SEQUENCE [LARGE SCALE GENOMIC DNA]</scope>
    <source>
        <strain evidence="9">Cfa_2016G</strain>
        <tissue evidence="9">Leaf</tissue>
    </source>
</reference>
<evidence type="ECO:0000256" key="2">
    <source>
        <dbReference type="ARBA" id="ARBA00022723"/>
    </source>
</evidence>
<feature type="region of interest" description="Disordered" evidence="7">
    <location>
        <begin position="44"/>
        <end position="81"/>
    </location>
</feature>
<keyword evidence="1" id="KW-0540">Nuclease</keyword>
<dbReference type="Pfam" id="PF12706">
    <property type="entry name" value="Lactamase_B_2"/>
    <property type="match status" value="1"/>
</dbReference>
<feature type="compositionally biased region" description="Polar residues" evidence="7">
    <location>
        <begin position="46"/>
        <end position="56"/>
    </location>
</feature>
<dbReference type="GO" id="GO:0046872">
    <property type="term" value="F:metal ion binding"/>
    <property type="evidence" value="ECO:0007669"/>
    <property type="project" value="UniProtKB-KW"/>
</dbReference>
<dbReference type="PANTHER" id="PTHR43694">
    <property type="entry name" value="RIBONUCLEASE J"/>
    <property type="match status" value="1"/>
</dbReference>
<dbReference type="SUPFAM" id="SSF56281">
    <property type="entry name" value="Metallo-hydrolase/oxidoreductase"/>
    <property type="match status" value="1"/>
</dbReference>
<dbReference type="Pfam" id="PF07521">
    <property type="entry name" value="RMMBL"/>
    <property type="match status" value="1"/>
</dbReference>
<evidence type="ECO:0000256" key="1">
    <source>
        <dbReference type="ARBA" id="ARBA00022722"/>
    </source>
</evidence>
<keyword evidence="6" id="KW-0694">RNA-binding</keyword>
<evidence type="ECO:0000256" key="3">
    <source>
        <dbReference type="ARBA" id="ARBA00022801"/>
    </source>
</evidence>
<dbReference type="EMBL" id="CM017328">
    <property type="protein sequence ID" value="KAE8123925.1"/>
    <property type="molecule type" value="Genomic_DNA"/>
</dbReference>
<feature type="region of interest" description="Disordered" evidence="7">
    <location>
        <begin position="686"/>
        <end position="761"/>
    </location>
</feature>
<organism evidence="9 10">
    <name type="scientific">Carpinus fangiana</name>
    <dbReference type="NCBI Taxonomy" id="176857"/>
    <lineage>
        <taxon>Eukaryota</taxon>
        <taxon>Viridiplantae</taxon>
        <taxon>Streptophyta</taxon>
        <taxon>Embryophyta</taxon>
        <taxon>Tracheophyta</taxon>
        <taxon>Spermatophyta</taxon>
        <taxon>Magnoliopsida</taxon>
        <taxon>eudicotyledons</taxon>
        <taxon>Gunneridae</taxon>
        <taxon>Pentapetalae</taxon>
        <taxon>rosids</taxon>
        <taxon>fabids</taxon>
        <taxon>Fagales</taxon>
        <taxon>Betulaceae</taxon>
        <taxon>Carpinus</taxon>
    </lineage>
</organism>
<dbReference type="InterPro" id="IPR042173">
    <property type="entry name" value="RNase_J_2"/>
</dbReference>
<protein>
    <recommendedName>
        <fullName evidence="8">Myb-like domain-containing protein</fullName>
    </recommendedName>
</protein>
<dbReference type="InterPro" id="IPR001279">
    <property type="entry name" value="Metallo-B-lactamas"/>
</dbReference>
<feature type="compositionally biased region" description="Polar residues" evidence="7">
    <location>
        <begin position="817"/>
        <end position="827"/>
    </location>
</feature>
<proteinExistence type="predicted"/>
<evidence type="ECO:0000256" key="5">
    <source>
        <dbReference type="ARBA" id="ARBA00022839"/>
    </source>
</evidence>
<keyword evidence="4" id="KW-0862">Zinc</keyword>
<evidence type="ECO:0000259" key="8">
    <source>
        <dbReference type="PROSITE" id="PS50090"/>
    </source>
</evidence>
<accession>A0A5N6RNL2</accession>
<feature type="region of interest" description="Disordered" evidence="7">
    <location>
        <begin position="804"/>
        <end position="834"/>
    </location>
</feature>
<dbReference type="CDD" id="cd07714">
    <property type="entry name" value="RNaseJ_MBL-fold"/>
    <property type="match status" value="1"/>
</dbReference>
<dbReference type="Proteomes" id="UP000327013">
    <property type="component" value="Chromosome 8"/>
</dbReference>
<keyword evidence="5" id="KW-0269">Exonuclease</keyword>
<name>A0A5N6RNL2_9ROSI</name>
<dbReference type="Pfam" id="PF13837">
    <property type="entry name" value="Myb_DNA-bind_4"/>
    <property type="match status" value="1"/>
</dbReference>
<dbReference type="GO" id="GO:0004527">
    <property type="term" value="F:exonuclease activity"/>
    <property type="evidence" value="ECO:0007669"/>
    <property type="project" value="UniProtKB-KW"/>
</dbReference>
<dbReference type="InterPro" id="IPR001005">
    <property type="entry name" value="SANT/Myb"/>
</dbReference>
<dbReference type="SMART" id="SM00849">
    <property type="entry name" value="Lactamase_B"/>
    <property type="match status" value="1"/>
</dbReference>
<feature type="compositionally biased region" description="Basic and acidic residues" evidence="7">
    <location>
        <begin position="804"/>
        <end position="815"/>
    </location>
</feature>
<feature type="domain" description="Myb-like" evidence="8">
    <location>
        <begin position="826"/>
        <end position="890"/>
    </location>
</feature>
<feature type="compositionally biased region" description="Basic and acidic residues" evidence="7">
    <location>
        <begin position="70"/>
        <end position="81"/>
    </location>
</feature>
<dbReference type="Gene3D" id="1.10.10.60">
    <property type="entry name" value="Homeodomain-like"/>
    <property type="match status" value="1"/>
</dbReference>
<sequence length="925" mass="101963">MHSAFPEGFATSQRPSLSPRMAAFGALSLCPYSLLYRPNPTRKRSVSCSLGSQTSIGTGGSKVPRKRVAKKEGPKKSMEDSVQRKMEEFYEGSDGPPLRVLPIGGLGEIGMNCMLVGNYDRYILIDAGVMFPDYDELGVQKIIPDTTFIKRWSHKIEAVVITHGHEDHIGALPWVIPALDSHTPIFASSFTMELIKKRLKENGIFLPSRLKVFRTRRKFMAGPFEIEPLTVTHSIPDCCGLVLRCADGTILHTGDWKIDETPLDGKVFDRAALEELSKEGVTLMMSDSTNILSPGRTTSESVVADALLRHISAAKGRVITTQFASNIHRLGSVKAAADLTGRKLVFVGMSLRTYLDAAWKDGKAPIDPSTLVKVEDIDAYAPKDLLIVTTGSQAEPRAALNLASYGGSHSLKLSKEDVILYSAKVIPGNESRVMKMLNRLSEIGSSIVMGKNEGLHTSGHGHRGELEEVLRIVKPQHFLPIHGELLFLKEHELLGRSTGIRHTCVIKNGEMLGVSHLRNRRVLSSGFTSLGKENLQLMYNDGDKAFGTSTELCIDERQRIASDGIIVISMEILRPQNVDGLSENSLKGKIRITTRCLWLDKGKLLDALHKAAHASLSSLPVKCPLAHMERTVAEVLRKMVRKYSGKRPEVIAIAVENPSAVLADELNERLSGKSLVGFGTSALRKVVDEHPKENQSDRTHAEVVDGHSKENQSNRTHAEEDIAIRHSEKSSQQNLEGEGTELERLLPEEDTTTSSSSFAEGLLSDAGDSDDFWEAFITSSLPVEKVSKANNGFVAHSKHVSQVEKDGIEGSKDESLELSNAQPTSSKPARRNKWKPEEVKQLINLRGKLNSRFQVLKGRMALWEEISGNLLSDGITRSAGECKSRWASLVQKYEETKSGNKGKKSWPYFEEMDRILSDFDAVATK</sequence>
<dbReference type="Gene3D" id="3.40.50.10710">
    <property type="entry name" value="Metallo-hydrolase/oxidoreductase"/>
    <property type="match status" value="1"/>
</dbReference>
<dbReference type="OrthoDB" id="17458at2759"/>
<dbReference type="Pfam" id="PF22505">
    <property type="entry name" value="RNase_J_b_CASP"/>
    <property type="match status" value="1"/>
</dbReference>
<gene>
    <name evidence="9" type="ORF">FH972_018840</name>
</gene>
<dbReference type="InterPro" id="IPR055132">
    <property type="entry name" value="RNase_J_b_CASP"/>
</dbReference>
<keyword evidence="3" id="KW-0378">Hydrolase</keyword>
<dbReference type="CDD" id="cd12203">
    <property type="entry name" value="GT1"/>
    <property type="match status" value="1"/>
</dbReference>
<evidence type="ECO:0000313" key="9">
    <source>
        <dbReference type="EMBL" id="KAE8123925.1"/>
    </source>
</evidence>
<dbReference type="GO" id="GO:0003723">
    <property type="term" value="F:RNA binding"/>
    <property type="evidence" value="ECO:0007669"/>
    <property type="project" value="UniProtKB-KW"/>
</dbReference>
<dbReference type="InterPro" id="IPR044822">
    <property type="entry name" value="Myb_DNA-bind_4"/>
</dbReference>
<evidence type="ECO:0000256" key="7">
    <source>
        <dbReference type="SAM" id="MobiDB-lite"/>
    </source>
</evidence>
<evidence type="ECO:0000256" key="6">
    <source>
        <dbReference type="ARBA" id="ARBA00022884"/>
    </source>
</evidence>